<feature type="region of interest" description="Disordered" evidence="1">
    <location>
        <begin position="204"/>
        <end position="366"/>
    </location>
</feature>
<feature type="compositionally biased region" description="Low complexity" evidence="1">
    <location>
        <begin position="22"/>
        <end position="64"/>
    </location>
</feature>
<feature type="region of interest" description="Disordered" evidence="1">
    <location>
        <begin position="20"/>
        <end position="125"/>
    </location>
</feature>
<reference evidence="2 3" key="1">
    <citation type="journal article" date="2024" name="bioRxiv">
        <title>Comparative genomics of Cryptococcus and Kwoniella reveals pathogenesis evolution and contrasting karyotype dynamics via intercentromeric recombination or chromosome fusion.</title>
        <authorList>
            <person name="Coelho M.A."/>
            <person name="David-Palma M."/>
            <person name="Shea T."/>
            <person name="Bowers K."/>
            <person name="McGinley-Smith S."/>
            <person name="Mohammad A.W."/>
            <person name="Gnirke A."/>
            <person name="Yurkov A.M."/>
            <person name="Nowrousian M."/>
            <person name="Sun S."/>
            <person name="Cuomo C.A."/>
            <person name="Heitman J."/>
        </authorList>
    </citation>
    <scope>NUCLEOTIDE SEQUENCE [LARGE SCALE GENOMIC DNA]</scope>
    <source>
        <strain evidence="2 3">CBS 13917</strain>
    </source>
</reference>
<dbReference type="Proteomes" id="UP001388673">
    <property type="component" value="Unassembled WGS sequence"/>
</dbReference>
<comment type="caution">
    <text evidence="2">The sequence shown here is derived from an EMBL/GenBank/DDBJ whole genome shotgun (WGS) entry which is preliminary data.</text>
</comment>
<sequence length="528" mass="56133">MSLHPSMSGLGVCPHFEAEQFSPSSTSASTSAHNSSNSVSPVRAATSSISAHISSSKSISPPISTFDETQITPPRTRPRPTSRHSSSPSLTPFSASSPSPSIKRAWQPSTPTRKSSVGVVESRKKGQGKVELLGPDLGGRVERELSELYVTHDRAAAEYSAMRSSKKNTKPSWGGMVVSSAVTAGVYGAALGLTAYRLLSNTSDRPQVVEPSPGEEQVGQPTEDVQRGSDILAASSNDGEDLGQISNNDVSRQDVGRQCGTTTDFDFDCTSTPPLHVENQLAHGSQPPPREPVAVPVDLPPPPAYEETEGKGKSSGKDDWEEVDEEIVTPSSSRACTLRANPSESIRRRRRKTIKGRASRAKVHRPTTSMSEIDIEYDSIFSDPKRPRTSGAMATPRSVSASFAGEQEARTVIVAGQDNKGEDEDEDEVTVRLDMMAARLKDLILEGQRALETTPSSGTSRSLAVDRGESQSGSHNDLGAQTPTASGQNSPAHGGEHRKVASSGEGQQRTMSRIPVRSGSVGIGLSKI</sequence>
<dbReference type="AlphaFoldDB" id="A0AAW0YSZ9"/>
<accession>A0AAW0YSZ9</accession>
<feature type="compositionally biased region" description="Basic residues" evidence="1">
    <location>
        <begin position="347"/>
        <end position="365"/>
    </location>
</feature>
<feature type="compositionally biased region" description="Polar residues" evidence="1">
    <location>
        <begin position="451"/>
        <end position="462"/>
    </location>
</feature>
<organism evidence="2 3">
    <name type="scientific">Kwoniella newhampshirensis</name>
    <dbReference type="NCBI Taxonomy" id="1651941"/>
    <lineage>
        <taxon>Eukaryota</taxon>
        <taxon>Fungi</taxon>
        <taxon>Dikarya</taxon>
        <taxon>Basidiomycota</taxon>
        <taxon>Agaricomycotina</taxon>
        <taxon>Tremellomycetes</taxon>
        <taxon>Tremellales</taxon>
        <taxon>Cryptococcaceae</taxon>
        <taxon>Kwoniella</taxon>
    </lineage>
</organism>
<dbReference type="GeneID" id="92184194"/>
<evidence type="ECO:0000256" key="1">
    <source>
        <dbReference type="SAM" id="MobiDB-lite"/>
    </source>
</evidence>
<keyword evidence="3" id="KW-1185">Reference proteome</keyword>
<evidence type="ECO:0000313" key="2">
    <source>
        <dbReference type="EMBL" id="KAK8844142.1"/>
    </source>
</evidence>
<feature type="compositionally biased region" description="Basic and acidic residues" evidence="1">
    <location>
        <begin position="308"/>
        <end position="318"/>
    </location>
</feature>
<feature type="region of interest" description="Disordered" evidence="1">
    <location>
        <begin position="382"/>
        <end position="404"/>
    </location>
</feature>
<proteinExistence type="predicted"/>
<dbReference type="EMBL" id="JBCAWK010000014">
    <property type="protein sequence ID" value="KAK8844142.1"/>
    <property type="molecule type" value="Genomic_DNA"/>
</dbReference>
<gene>
    <name evidence="2" type="ORF">IAR55_006936</name>
</gene>
<evidence type="ECO:0000313" key="3">
    <source>
        <dbReference type="Proteomes" id="UP001388673"/>
    </source>
</evidence>
<feature type="compositionally biased region" description="Low complexity" evidence="1">
    <location>
        <begin position="83"/>
        <end position="101"/>
    </location>
</feature>
<feature type="compositionally biased region" description="Polar residues" evidence="1">
    <location>
        <begin position="329"/>
        <end position="344"/>
    </location>
</feature>
<feature type="compositionally biased region" description="Polar residues" evidence="1">
    <location>
        <begin position="470"/>
        <end position="491"/>
    </location>
</feature>
<feature type="region of interest" description="Disordered" evidence="1">
    <location>
        <begin position="449"/>
        <end position="528"/>
    </location>
</feature>
<name>A0AAW0YSZ9_9TREE</name>
<protein>
    <submittedName>
        <fullName evidence="2">Uncharacterized protein</fullName>
    </submittedName>
</protein>
<dbReference type="KEGG" id="kne:92184194"/>
<dbReference type="RefSeq" id="XP_066799706.1">
    <property type="nucleotide sequence ID" value="XM_066950014.1"/>
</dbReference>